<accession>A0A8J3UX00</accession>
<keyword evidence="2" id="KW-0732">Signal</keyword>
<dbReference type="Gene3D" id="2.120.10.70">
    <property type="entry name" value="Fucose-specific lectin"/>
    <property type="match status" value="1"/>
</dbReference>
<organism evidence="4 5">
    <name type="scientific">Planotetraspora thailandica</name>
    <dbReference type="NCBI Taxonomy" id="487172"/>
    <lineage>
        <taxon>Bacteria</taxon>
        <taxon>Bacillati</taxon>
        <taxon>Actinomycetota</taxon>
        <taxon>Actinomycetes</taxon>
        <taxon>Streptosporangiales</taxon>
        <taxon>Streptosporangiaceae</taxon>
        <taxon>Planotetraspora</taxon>
    </lineage>
</organism>
<evidence type="ECO:0000256" key="2">
    <source>
        <dbReference type="SAM" id="SignalP"/>
    </source>
</evidence>
<dbReference type="InterPro" id="IPR058502">
    <property type="entry name" value="PLL-like_beta-prop"/>
</dbReference>
<protein>
    <recommendedName>
        <fullName evidence="3">PLL-like beta propeller domain-containing protein</fullName>
    </recommendedName>
</protein>
<keyword evidence="1" id="KW-0812">Transmembrane</keyword>
<evidence type="ECO:0000313" key="4">
    <source>
        <dbReference type="EMBL" id="GII52376.1"/>
    </source>
</evidence>
<proteinExistence type="predicted"/>
<name>A0A8J3UX00_9ACTN</name>
<dbReference type="Pfam" id="PF26607">
    <property type="entry name" value="DUF8189"/>
    <property type="match status" value="1"/>
</dbReference>
<keyword evidence="1" id="KW-0472">Membrane</keyword>
<gene>
    <name evidence="4" type="ORF">Pth03_07650</name>
</gene>
<dbReference type="SUPFAM" id="SSF89372">
    <property type="entry name" value="Fucose-specific lectin"/>
    <property type="match status" value="1"/>
</dbReference>
<dbReference type="InterPro" id="IPR023296">
    <property type="entry name" value="Glyco_hydro_beta-prop_sf"/>
</dbReference>
<dbReference type="EMBL" id="BOOR01000005">
    <property type="protein sequence ID" value="GII52376.1"/>
    <property type="molecule type" value="Genomic_DNA"/>
</dbReference>
<dbReference type="Proteomes" id="UP000605992">
    <property type="component" value="Unassembled WGS sequence"/>
</dbReference>
<feature type="signal peptide" evidence="2">
    <location>
        <begin position="1"/>
        <end position="34"/>
    </location>
</feature>
<keyword evidence="5" id="KW-1185">Reference proteome</keyword>
<evidence type="ECO:0000256" key="1">
    <source>
        <dbReference type="SAM" id="Phobius"/>
    </source>
</evidence>
<dbReference type="AlphaFoldDB" id="A0A8J3UX00"/>
<evidence type="ECO:0000313" key="5">
    <source>
        <dbReference type="Proteomes" id="UP000605992"/>
    </source>
</evidence>
<dbReference type="SUPFAM" id="SSF75005">
    <property type="entry name" value="Arabinanase/levansucrase/invertase"/>
    <property type="match status" value="1"/>
</dbReference>
<evidence type="ECO:0000259" key="3">
    <source>
        <dbReference type="Pfam" id="PF26607"/>
    </source>
</evidence>
<feature type="transmembrane region" description="Helical" evidence="1">
    <location>
        <begin position="299"/>
        <end position="319"/>
    </location>
</feature>
<feature type="domain" description="PLL-like beta propeller" evidence="3">
    <location>
        <begin position="45"/>
        <end position="267"/>
    </location>
</feature>
<keyword evidence="1" id="KW-1133">Transmembrane helix</keyword>
<feature type="chain" id="PRO_5035178538" description="PLL-like beta propeller domain-containing protein" evidence="2">
    <location>
        <begin position="35"/>
        <end position="328"/>
    </location>
</feature>
<sequence length="328" mass="35612">MNLSGKRSGKRLLGAMMSILLLLFSVAVAPGAQAAESDYGPFVGGYGGTTSTTPAVVSIPGRVITVIRNADGTVSWSVNPGINTSNFRPIPGGWRTPYAPTAIAYNGLLHVFIRGSSDNRIYYAVLTDDQNNQWTPWRSVPTATSLGSPSLLVMNGRLHVFYTGTNNRFYRLEYDGSWRVLSTEIPGNGTSASPPTAVLYGGGGIQQVLLLHRGNDNRVYRQIWNPANNRFDGWRATGDVQTTVRVAAAADPDYPNVIELAARGTDGLVRLATLTDDQLTYPWHPTIGGNYYTDAAPTLYSPASVAAFVVYLVITLRGYNDMWMKRAL</sequence>
<reference evidence="4" key="1">
    <citation type="submission" date="2021-01" db="EMBL/GenBank/DDBJ databases">
        <title>Whole genome shotgun sequence of Planotetraspora thailandica NBRC 104271.</title>
        <authorList>
            <person name="Komaki H."/>
            <person name="Tamura T."/>
        </authorList>
    </citation>
    <scope>NUCLEOTIDE SEQUENCE</scope>
    <source>
        <strain evidence="4">NBRC 104271</strain>
    </source>
</reference>
<comment type="caution">
    <text evidence="4">The sequence shown here is derived from an EMBL/GenBank/DDBJ whole genome shotgun (WGS) entry which is preliminary data.</text>
</comment>